<feature type="region of interest" description="Disordered" evidence="7">
    <location>
        <begin position="269"/>
        <end position="298"/>
    </location>
</feature>
<comment type="subcellular location">
    <subcellularLocation>
        <location evidence="1 6">Nucleus</location>
    </subcellularLocation>
</comment>
<gene>
    <name evidence="9" type="ORF">PTSG_00302</name>
</gene>
<dbReference type="PANTHER" id="PTHR13962:SF17">
    <property type="entry name" value="FORKHEAD BOX PROTEIN N4"/>
    <property type="match status" value="1"/>
</dbReference>
<feature type="region of interest" description="Disordered" evidence="7">
    <location>
        <begin position="318"/>
        <end position="345"/>
    </location>
</feature>
<keyword evidence="3 6" id="KW-0238">DNA-binding</keyword>
<dbReference type="Proteomes" id="UP000007799">
    <property type="component" value="Unassembled WGS sequence"/>
</dbReference>
<dbReference type="InterPro" id="IPR036388">
    <property type="entry name" value="WH-like_DNA-bd_sf"/>
</dbReference>
<dbReference type="InterPro" id="IPR036390">
    <property type="entry name" value="WH_DNA-bd_sf"/>
</dbReference>
<evidence type="ECO:0000256" key="4">
    <source>
        <dbReference type="ARBA" id="ARBA00023163"/>
    </source>
</evidence>
<evidence type="ECO:0000259" key="8">
    <source>
        <dbReference type="PROSITE" id="PS50039"/>
    </source>
</evidence>
<dbReference type="GO" id="GO:0000987">
    <property type="term" value="F:cis-regulatory region sequence-specific DNA binding"/>
    <property type="evidence" value="ECO:0007669"/>
    <property type="project" value="TreeGrafter"/>
</dbReference>
<feature type="compositionally biased region" description="Polar residues" evidence="7">
    <location>
        <begin position="418"/>
        <end position="442"/>
    </location>
</feature>
<feature type="region of interest" description="Disordered" evidence="7">
    <location>
        <begin position="382"/>
        <end position="443"/>
    </location>
</feature>
<evidence type="ECO:0000256" key="5">
    <source>
        <dbReference type="ARBA" id="ARBA00023242"/>
    </source>
</evidence>
<evidence type="ECO:0000256" key="1">
    <source>
        <dbReference type="ARBA" id="ARBA00004123"/>
    </source>
</evidence>
<dbReference type="EMBL" id="GL832955">
    <property type="protein sequence ID" value="EGD72281.1"/>
    <property type="molecule type" value="Genomic_DNA"/>
</dbReference>
<protein>
    <recommendedName>
        <fullName evidence="8">Fork-head domain-containing protein</fullName>
    </recommendedName>
</protein>
<dbReference type="PANTHER" id="PTHR13962">
    <property type="entry name" value="FORKHEAD BOX PROTEIN N3-LIKE PROTEIN-RELATED"/>
    <property type="match status" value="1"/>
</dbReference>
<evidence type="ECO:0000256" key="6">
    <source>
        <dbReference type="PROSITE-ProRule" id="PRU00089"/>
    </source>
</evidence>
<feature type="domain" description="Fork-head" evidence="8">
    <location>
        <begin position="139"/>
        <end position="231"/>
    </location>
</feature>
<accession>F2TW35</accession>
<keyword evidence="5 6" id="KW-0539">Nucleus</keyword>
<feature type="region of interest" description="Disordered" evidence="7">
    <location>
        <begin position="1"/>
        <end position="36"/>
    </location>
</feature>
<feature type="DNA-binding region" description="Fork-head" evidence="6">
    <location>
        <begin position="139"/>
        <end position="231"/>
    </location>
</feature>
<dbReference type="PRINTS" id="PR00053">
    <property type="entry name" value="FORKHEAD"/>
</dbReference>
<dbReference type="KEGG" id="sre:PTSG_00302"/>
<dbReference type="OrthoDB" id="5954824at2759"/>
<keyword evidence="4" id="KW-0804">Transcription</keyword>
<dbReference type="InterPro" id="IPR018122">
    <property type="entry name" value="TF_fork_head_CS_1"/>
</dbReference>
<dbReference type="PROSITE" id="PS50039">
    <property type="entry name" value="FORK_HEAD_3"/>
    <property type="match status" value="1"/>
</dbReference>
<dbReference type="PROSITE" id="PS00657">
    <property type="entry name" value="FORK_HEAD_1"/>
    <property type="match status" value="1"/>
</dbReference>
<dbReference type="AlphaFoldDB" id="F2TW35"/>
<dbReference type="GeneID" id="16067510"/>
<dbReference type="Pfam" id="PF00250">
    <property type="entry name" value="Forkhead"/>
    <property type="match status" value="1"/>
</dbReference>
<dbReference type="STRING" id="946362.F2TW35"/>
<dbReference type="SMART" id="SM00339">
    <property type="entry name" value="FH"/>
    <property type="match status" value="1"/>
</dbReference>
<dbReference type="PROSITE" id="PS00658">
    <property type="entry name" value="FORK_HEAD_2"/>
    <property type="match status" value="1"/>
</dbReference>
<keyword evidence="10" id="KW-1185">Reference proteome</keyword>
<organism evidence="10">
    <name type="scientific">Salpingoeca rosetta (strain ATCC 50818 / BSB-021)</name>
    <dbReference type="NCBI Taxonomy" id="946362"/>
    <lineage>
        <taxon>Eukaryota</taxon>
        <taxon>Choanoflagellata</taxon>
        <taxon>Craspedida</taxon>
        <taxon>Salpingoecidae</taxon>
        <taxon>Salpingoeca</taxon>
    </lineage>
</organism>
<evidence type="ECO:0000256" key="2">
    <source>
        <dbReference type="ARBA" id="ARBA00023015"/>
    </source>
</evidence>
<sequence>MSGSGRGTARRRHVASRQPLEPIPSAHTPADDPSNYDLMPIASMNQSLFSSTKSLFKILKPLDSSGPLPGLSATGKSSADLWPHPDTQVKLEDLPDLAAACRVVDEFTAARNTVQQLTGSDVQADIDAVKQAQHLLASKPTLSFPCMMALALLDSPAKRLTVSEIYKWIKAMFPYFASLEAGSGWKNSVRHNLSLNSHFKRVSRESNGTEKPASVGKGSYWSLKSMSLPHMEDQMAAITSSSDCARRYLDGIQHAKRVVDTFAQTKPILSPSKLNATDTPRRRRRQSKSKTARARDMRELDAIAHTLLSLKSANAKGFRSKPLPSIKRTGSPPSPTAGAGMDASTRTSSAVIAGCYDPQARLSTASSSRQDETEFVVLQSANSTTTAIRRSRGASGRSAHSAAMDSRTDEGQAPPMFTFTSPMSMPAHQSASANGAKQSTSRRAGDLVARMDTATDDEINATAALLSLAGVTDVNLFESKS</sequence>
<reference evidence="9" key="1">
    <citation type="submission" date="2009-08" db="EMBL/GenBank/DDBJ databases">
        <title>Annotation of Salpingoeca rosetta.</title>
        <authorList>
            <consortium name="The Broad Institute Genome Sequencing Platform"/>
            <person name="Russ C."/>
            <person name="Cuomo C."/>
            <person name="Burger G."/>
            <person name="Gray M.W."/>
            <person name="Holland P.W.H."/>
            <person name="King N."/>
            <person name="Lang F.B.F."/>
            <person name="Roger A.J."/>
            <person name="Ruiz-Trillo I."/>
            <person name="Young S.K."/>
            <person name="Zeng Q."/>
            <person name="Gargeya S."/>
            <person name="Alvarado L."/>
            <person name="Berlin A."/>
            <person name="Chapman S.B."/>
            <person name="Chen Z."/>
            <person name="Freedman E."/>
            <person name="Gellesch M."/>
            <person name="Goldberg J."/>
            <person name="Griggs A."/>
            <person name="Gujja S."/>
            <person name="Heilman E."/>
            <person name="Heiman D."/>
            <person name="Howarth C."/>
            <person name="Mehta T."/>
            <person name="Neiman D."/>
            <person name="Pearson M."/>
            <person name="Roberts A."/>
            <person name="Saif S."/>
            <person name="Shea T."/>
            <person name="Shenoy N."/>
            <person name="Sisk P."/>
            <person name="Stolte C."/>
            <person name="Sykes S."/>
            <person name="White J."/>
            <person name="Yandava C."/>
            <person name="Haas B."/>
            <person name="Nusbaum C."/>
            <person name="Birren B."/>
        </authorList>
    </citation>
    <scope>NUCLEOTIDE SEQUENCE [LARGE SCALE GENOMIC DNA]</scope>
    <source>
        <strain evidence="9">ATCC 50818</strain>
    </source>
</reference>
<dbReference type="RefSeq" id="XP_004998851.1">
    <property type="nucleotide sequence ID" value="XM_004998794.1"/>
</dbReference>
<proteinExistence type="predicted"/>
<dbReference type="eggNOG" id="KOG2294">
    <property type="taxonomic scope" value="Eukaryota"/>
</dbReference>
<dbReference type="CDD" id="cd00059">
    <property type="entry name" value="FH_FOX"/>
    <property type="match status" value="1"/>
</dbReference>
<evidence type="ECO:0000256" key="3">
    <source>
        <dbReference type="ARBA" id="ARBA00023125"/>
    </source>
</evidence>
<evidence type="ECO:0000313" key="10">
    <source>
        <dbReference type="Proteomes" id="UP000007799"/>
    </source>
</evidence>
<evidence type="ECO:0000313" key="9">
    <source>
        <dbReference type="EMBL" id="EGD72281.1"/>
    </source>
</evidence>
<evidence type="ECO:0000256" key="7">
    <source>
        <dbReference type="SAM" id="MobiDB-lite"/>
    </source>
</evidence>
<dbReference type="InterPro" id="IPR001766">
    <property type="entry name" value="Fork_head_dom"/>
</dbReference>
<keyword evidence="2" id="KW-0805">Transcription regulation</keyword>
<dbReference type="SUPFAM" id="SSF46785">
    <property type="entry name" value="Winged helix' DNA-binding domain"/>
    <property type="match status" value="1"/>
</dbReference>
<feature type="compositionally biased region" description="Low complexity" evidence="7">
    <location>
        <begin position="393"/>
        <end position="403"/>
    </location>
</feature>
<dbReference type="InterPro" id="IPR030456">
    <property type="entry name" value="TF_fork_head_CS_2"/>
</dbReference>
<dbReference type="GO" id="GO:0003700">
    <property type="term" value="F:DNA-binding transcription factor activity"/>
    <property type="evidence" value="ECO:0007669"/>
    <property type="project" value="InterPro"/>
</dbReference>
<dbReference type="GO" id="GO:0005634">
    <property type="term" value="C:nucleus"/>
    <property type="evidence" value="ECO:0007669"/>
    <property type="project" value="UniProtKB-SubCell"/>
</dbReference>
<name>F2TW35_SALR5</name>
<dbReference type="Gene3D" id="1.10.10.10">
    <property type="entry name" value="Winged helix-like DNA-binding domain superfamily/Winged helix DNA-binding domain"/>
    <property type="match status" value="1"/>
</dbReference>
<feature type="compositionally biased region" description="Basic residues" evidence="7">
    <location>
        <begin position="281"/>
        <end position="292"/>
    </location>
</feature>
<dbReference type="InParanoid" id="F2TW35"/>
<dbReference type="InterPro" id="IPR047119">
    <property type="entry name" value="FOXN2/3-like"/>
</dbReference>